<keyword evidence="4" id="KW-1185">Reference proteome</keyword>
<dbReference type="Gene3D" id="1.10.260.40">
    <property type="entry name" value="lambda repressor-like DNA-binding domains"/>
    <property type="match status" value="1"/>
</dbReference>
<evidence type="ECO:0000313" key="3">
    <source>
        <dbReference type="EMBL" id="MBB4702507.1"/>
    </source>
</evidence>
<reference evidence="3 4" key="1">
    <citation type="submission" date="2020-08" db="EMBL/GenBank/DDBJ databases">
        <title>Sequencing the genomes of 1000 actinobacteria strains.</title>
        <authorList>
            <person name="Klenk H.-P."/>
        </authorList>
    </citation>
    <scope>NUCLEOTIDE SEQUENCE [LARGE SCALE GENOMIC DNA]</scope>
    <source>
        <strain evidence="3 4">DSM 45784</strain>
    </source>
</reference>
<dbReference type="GO" id="GO:0003700">
    <property type="term" value="F:DNA-binding transcription factor activity"/>
    <property type="evidence" value="ECO:0007669"/>
    <property type="project" value="TreeGrafter"/>
</dbReference>
<dbReference type="GO" id="GO:0003677">
    <property type="term" value="F:DNA binding"/>
    <property type="evidence" value="ECO:0007669"/>
    <property type="project" value="UniProtKB-KW"/>
</dbReference>
<organism evidence="3 4">
    <name type="scientific">Sphaerisporangium siamense</name>
    <dbReference type="NCBI Taxonomy" id="795645"/>
    <lineage>
        <taxon>Bacteria</taxon>
        <taxon>Bacillati</taxon>
        <taxon>Actinomycetota</taxon>
        <taxon>Actinomycetes</taxon>
        <taxon>Streptosporangiales</taxon>
        <taxon>Streptosporangiaceae</taxon>
        <taxon>Sphaerisporangium</taxon>
    </lineage>
</organism>
<evidence type="ECO:0000313" key="4">
    <source>
        <dbReference type="Proteomes" id="UP000542210"/>
    </source>
</evidence>
<evidence type="ECO:0000259" key="2">
    <source>
        <dbReference type="PROSITE" id="PS50943"/>
    </source>
</evidence>
<dbReference type="SMART" id="SM00530">
    <property type="entry name" value="HTH_XRE"/>
    <property type="match status" value="1"/>
</dbReference>
<name>A0A7W7D933_9ACTN</name>
<dbReference type="AlphaFoldDB" id="A0A7W7D933"/>
<sequence length="94" mass="10089">MNEARRLNQDPDRIRRLRTEAGLDGQSLARLAGISKSYLWQIEQGNANASPPILGKIARALGCEIADLMPPLEADSAGYETETTEPAPAAARSA</sequence>
<dbReference type="Proteomes" id="UP000542210">
    <property type="component" value="Unassembled WGS sequence"/>
</dbReference>
<dbReference type="SUPFAM" id="SSF47413">
    <property type="entry name" value="lambda repressor-like DNA-binding domains"/>
    <property type="match status" value="1"/>
</dbReference>
<dbReference type="PANTHER" id="PTHR46797">
    <property type="entry name" value="HTH-TYPE TRANSCRIPTIONAL REGULATOR"/>
    <property type="match status" value="1"/>
</dbReference>
<dbReference type="GO" id="GO:0005829">
    <property type="term" value="C:cytosol"/>
    <property type="evidence" value="ECO:0007669"/>
    <property type="project" value="TreeGrafter"/>
</dbReference>
<protein>
    <submittedName>
        <fullName evidence="3">Transcriptional regulator with XRE-family HTH domain</fullName>
    </submittedName>
</protein>
<accession>A0A7W7D933</accession>
<dbReference type="EMBL" id="JACHND010000001">
    <property type="protein sequence ID" value="MBB4702507.1"/>
    <property type="molecule type" value="Genomic_DNA"/>
</dbReference>
<gene>
    <name evidence="3" type="ORF">BJ982_004051</name>
</gene>
<keyword evidence="1" id="KW-0238">DNA-binding</keyword>
<dbReference type="InterPro" id="IPR010982">
    <property type="entry name" value="Lambda_DNA-bd_dom_sf"/>
</dbReference>
<dbReference type="PANTHER" id="PTHR46797:SF1">
    <property type="entry name" value="METHYLPHOSPHONATE SYNTHASE"/>
    <property type="match status" value="1"/>
</dbReference>
<dbReference type="Pfam" id="PF13560">
    <property type="entry name" value="HTH_31"/>
    <property type="match status" value="1"/>
</dbReference>
<comment type="caution">
    <text evidence="3">The sequence shown here is derived from an EMBL/GenBank/DDBJ whole genome shotgun (WGS) entry which is preliminary data.</text>
</comment>
<feature type="domain" description="HTH cro/C1-type" evidence="2">
    <location>
        <begin position="14"/>
        <end position="68"/>
    </location>
</feature>
<dbReference type="PROSITE" id="PS50943">
    <property type="entry name" value="HTH_CROC1"/>
    <property type="match status" value="1"/>
</dbReference>
<evidence type="ECO:0000256" key="1">
    <source>
        <dbReference type="ARBA" id="ARBA00023125"/>
    </source>
</evidence>
<dbReference type="InterPro" id="IPR001387">
    <property type="entry name" value="Cro/C1-type_HTH"/>
</dbReference>
<proteinExistence type="predicted"/>
<dbReference type="InterPro" id="IPR050807">
    <property type="entry name" value="TransReg_Diox_bact_type"/>
</dbReference>
<dbReference type="RefSeq" id="WP_184882320.1">
    <property type="nucleotide sequence ID" value="NZ_BOOV01000033.1"/>
</dbReference>
<dbReference type="CDD" id="cd00093">
    <property type="entry name" value="HTH_XRE"/>
    <property type="match status" value="1"/>
</dbReference>